<reference evidence="2" key="1">
    <citation type="submission" date="2020-05" db="EMBL/GenBank/DDBJ databases">
        <authorList>
            <person name="Chiriac C."/>
            <person name="Salcher M."/>
            <person name="Ghai R."/>
            <person name="Kavagutti S V."/>
        </authorList>
    </citation>
    <scope>NUCLEOTIDE SEQUENCE</scope>
</reference>
<proteinExistence type="predicted"/>
<accession>A0A6J7FD08</accession>
<organism evidence="2">
    <name type="scientific">freshwater metagenome</name>
    <dbReference type="NCBI Taxonomy" id="449393"/>
    <lineage>
        <taxon>unclassified sequences</taxon>
        <taxon>metagenomes</taxon>
        <taxon>ecological metagenomes</taxon>
    </lineage>
</organism>
<dbReference type="EMBL" id="CAFBLP010000130">
    <property type="protein sequence ID" value="CAB4894072.1"/>
    <property type="molecule type" value="Genomic_DNA"/>
</dbReference>
<protein>
    <submittedName>
        <fullName evidence="2">Unannotated protein</fullName>
    </submittedName>
</protein>
<feature type="compositionally biased region" description="Low complexity" evidence="1">
    <location>
        <begin position="145"/>
        <end position="156"/>
    </location>
</feature>
<evidence type="ECO:0000313" key="2">
    <source>
        <dbReference type="EMBL" id="CAB4894072.1"/>
    </source>
</evidence>
<sequence length="156" mass="15955">MAGEVLPTVTLVVDGKNIEPTFGIGSSECATLTGTGYIAFDYDPVLIDTNKAIQVVVKGDGKVTLAWPGGEPFTETKPGHWLSAPPAKGCTQLTVALVSPSGTSTETLGADVRVGGTDVPCPQRGLGPSEPIDTSVVIKGPKVTNPPNTNPSQTSP</sequence>
<evidence type="ECO:0000256" key="1">
    <source>
        <dbReference type="SAM" id="MobiDB-lite"/>
    </source>
</evidence>
<feature type="region of interest" description="Disordered" evidence="1">
    <location>
        <begin position="113"/>
        <end position="156"/>
    </location>
</feature>
<name>A0A6J7FD08_9ZZZZ</name>
<gene>
    <name evidence="2" type="ORF">UFOPK3376_03050</name>
</gene>
<dbReference type="AlphaFoldDB" id="A0A6J7FD08"/>